<dbReference type="GO" id="GO:0003700">
    <property type="term" value="F:DNA-binding transcription factor activity"/>
    <property type="evidence" value="ECO:0007669"/>
    <property type="project" value="TreeGrafter"/>
</dbReference>
<evidence type="ECO:0000256" key="1">
    <source>
        <dbReference type="ARBA" id="ARBA00023125"/>
    </source>
</evidence>
<accession>A0A4U0SWB5</accession>
<proteinExistence type="predicted"/>
<dbReference type="OrthoDB" id="3691941at2"/>
<keyword evidence="5" id="KW-1185">Reference proteome</keyword>
<sequence length="185" mass="20499">MASDGIRMSADERREAAVRAAMTEFAMGGYNGTSTGVIAKRVGVSQPYLFRLFPNKKALFIAVAERCVRNIERHFDKASEGLEGQAAFEAMCGSYQDLIRDGEALRMQLQMYVASVDDQEISEACRRGWMGLWEYVRARTGVDDRTAAEFFGTGMLVNVLVALGVPEGERCWTGVEELYAERSTG</sequence>
<dbReference type="RefSeq" id="WP_136721850.1">
    <property type="nucleotide sequence ID" value="NZ_SUMC01000002.1"/>
</dbReference>
<feature type="DNA-binding region" description="H-T-H motif" evidence="2">
    <location>
        <begin position="34"/>
        <end position="53"/>
    </location>
</feature>
<evidence type="ECO:0000256" key="2">
    <source>
        <dbReference type="PROSITE-ProRule" id="PRU00335"/>
    </source>
</evidence>
<dbReference type="GO" id="GO:0000976">
    <property type="term" value="F:transcription cis-regulatory region binding"/>
    <property type="evidence" value="ECO:0007669"/>
    <property type="project" value="TreeGrafter"/>
</dbReference>
<dbReference type="Gene3D" id="1.10.357.10">
    <property type="entry name" value="Tetracycline Repressor, domain 2"/>
    <property type="match status" value="1"/>
</dbReference>
<dbReference type="AlphaFoldDB" id="A0A4U0SWB5"/>
<dbReference type="InterPro" id="IPR009057">
    <property type="entry name" value="Homeodomain-like_sf"/>
</dbReference>
<evidence type="ECO:0000313" key="5">
    <source>
        <dbReference type="Proteomes" id="UP000305778"/>
    </source>
</evidence>
<dbReference type="InterPro" id="IPR001647">
    <property type="entry name" value="HTH_TetR"/>
</dbReference>
<organism evidence="4 5">
    <name type="scientific">Actinacidiphila oryziradicis</name>
    <dbReference type="NCBI Taxonomy" id="2571141"/>
    <lineage>
        <taxon>Bacteria</taxon>
        <taxon>Bacillati</taxon>
        <taxon>Actinomycetota</taxon>
        <taxon>Actinomycetes</taxon>
        <taxon>Kitasatosporales</taxon>
        <taxon>Streptomycetaceae</taxon>
        <taxon>Actinacidiphila</taxon>
    </lineage>
</organism>
<comment type="caution">
    <text evidence="4">The sequence shown here is derived from an EMBL/GenBank/DDBJ whole genome shotgun (WGS) entry which is preliminary data.</text>
</comment>
<dbReference type="InterPro" id="IPR050109">
    <property type="entry name" value="HTH-type_TetR-like_transc_reg"/>
</dbReference>
<name>A0A4U0SWB5_9ACTN</name>
<dbReference type="PANTHER" id="PTHR30055:SF146">
    <property type="entry name" value="HTH-TYPE TRANSCRIPTIONAL DUAL REGULATOR CECR"/>
    <property type="match status" value="1"/>
</dbReference>
<dbReference type="Proteomes" id="UP000305778">
    <property type="component" value="Unassembled WGS sequence"/>
</dbReference>
<keyword evidence="1 2" id="KW-0238">DNA-binding</keyword>
<gene>
    <name evidence="4" type="ORF">FCI23_03010</name>
</gene>
<dbReference type="EMBL" id="SUMC01000002">
    <property type="protein sequence ID" value="TKA12981.1"/>
    <property type="molecule type" value="Genomic_DNA"/>
</dbReference>
<dbReference type="PROSITE" id="PS50977">
    <property type="entry name" value="HTH_TETR_2"/>
    <property type="match status" value="1"/>
</dbReference>
<protein>
    <submittedName>
        <fullName evidence="4">TetR/AcrR family transcriptional regulator</fullName>
    </submittedName>
</protein>
<evidence type="ECO:0000313" key="4">
    <source>
        <dbReference type="EMBL" id="TKA12981.1"/>
    </source>
</evidence>
<dbReference type="SUPFAM" id="SSF46689">
    <property type="entry name" value="Homeodomain-like"/>
    <property type="match status" value="1"/>
</dbReference>
<feature type="domain" description="HTH tetR-type" evidence="3">
    <location>
        <begin position="11"/>
        <end position="71"/>
    </location>
</feature>
<dbReference type="PANTHER" id="PTHR30055">
    <property type="entry name" value="HTH-TYPE TRANSCRIPTIONAL REGULATOR RUTR"/>
    <property type="match status" value="1"/>
</dbReference>
<reference evidence="4 5" key="1">
    <citation type="submission" date="2019-04" db="EMBL/GenBank/DDBJ databases">
        <title>Streptomyces oryziradicis sp. nov., a novel actinomycete isolated from rhizosphere soil of rice (Oryza sativa L.).</title>
        <authorList>
            <person name="Li C."/>
        </authorList>
    </citation>
    <scope>NUCLEOTIDE SEQUENCE [LARGE SCALE GENOMIC DNA]</scope>
    <source>
        <strain evidence="4 5">NEAU-C40</strain>
    </source>
</reference>
<evidence type="ECO:0000259" key="3">
    <source>
        <dbReference type="PROSITE" id="PS50977"/>
    </source>
</evidence>
<dbReference type="Pfam" id="PF00440">
    <property type="entry name" value="TetR_N"/>
    <property type="match status" value="1"/>
</dbReference>